<proteinExistence type="predicted"/>
<evidence type="ECO:0008006" key="4">
    <source>
        <dbReference type="Google" id="ProtNLM"/>
    </source>
</evidence>
<gene>
    <name evidence="2" type="ORF">BCV70DRAFT_206192</name>
</gene>
<reference evidence="2 3" key="1">
    <citation type="journal article" date="2018" name="Mol. Biol. Evol.">
        <title>Broad Genomic Sampling Reveals a Smut Pathogenic Ancestry of the Fungal Clade Ustilaginomycotina.</title>
        <authorList>
            <person name="Kijpornyongpan T."/>
            <person name="Mondo S.J."/>
            <person name="Barry K."/>
            <person name="Sandor L."/>
            <person name="Lee J."/>
            <person name="Lipzen A."/>
            <person name="Pangilinan J."/>
            <person name="LaButti K."/>
            <person name="Hainaut M."/>
            <person name="Henrissat B."/>
            <person name="Grigoriev I.V."/>
            <person name="Spatafora J.W."/>
            <person name="Aime M.C."/>
        </authorList>
    </citation>
    <scope>NUCLEOTIDE SEQUENCE [LARGE SCALE GENOMIC DNA]</scope>
    <source>
        <strain evidence="2 3">MCA 3645</strain>
    </source>
</reference>
<keyword evidence="3" id="KW-1185">Reference proteome</keyword>
<dbReference type="Gene3D" id="3.60.130.30">
    <property type="match status" value="1"/>
</dbReference>
<dbReference type="EMBL" id="KZ819192">
    <property type="protein sequence ID" value="PWZ00783.1"/>
    <property type="molecule type" value="Genomic_DNA"/>
</dbReference>
<dbReference type="Proteomes" id="UP000246740">
    <property type="component" value="Unassembled WGS sequence"/>
</dbReference>
<evidence type="ECO:0000313" key="2">
    <source>
        <dbReference type="EMBL" id="PWZ00783.1"/>
    </source>
</evidence>
<feature type="region of interest" description="Disordered" evidence="1">
    <location>
        <begin position="1"/>
        <end position="30"/>
    </location>
</feature>
<evidence type="ECO:0000256" key="1">
    <source>
        <dbReference type="SAM" id="MobiDB-lite"/>
    </source>
</evidence>
<dbReference type="AlphaFoldDB" id="A0A317XSN9"/>
<name>A0A317XSN9_9BASI</name>
<dbReference type="InParanoid" id="A0A317XSN9"/>
<sequence length="386" mass="43665">MPRDTSKPKRAVSQMTTPRLNTPSGNPLHRPGRHIVDFRHLLRSRHTQLVHCKSFQHAIPSSQHGILEGTPLSHRSHDALAVVASMEQQPWRIIKSTSDSRQTFFLDQAGLPFAAFFPGPSSAEFHDILQDLLTASRRLEACGGAQQTEAHRGTFKTFHMMVNGPGAGAKPPESKRKEAAFNAQYNNNLDSCQAFLQNPAVENIRKYCNQRFRESFPFLHQRYLLESKKDFWLQAGAFCWVPFASLAVNLPSSNTVSQPHRDKGDFSGGLCGVFCFGNFPEGEAALRLGELQVEVHMKPGDFILFPSSLITHWNTPMGQQYTRGVLVMFTDASVLRWSYLKPDLIEELQKKDPTQIASFHQQIRGEWWGTWQQQQEEANKALNHSM</sequence>
<accession>A0A317XSN9</accession>
<feature type="compositionally biased region" description="Polar residues" evidence="1">
    <location>
        <begin position="13"/>
        <end position="25"/>
    </location>
</feature>
<organism evidence="2 3">
    <name type="scientific">Testicularia cyperi</name>
    <dbReference type="NCBI Taxonomy" id="1882483"/>
    <lineage>
        <taxon>Eukaryota</taxon>
        <taxon>Fungi</taxon>
        <taxon>Dikarya</taxon>
        <taxon>Basidiomycota</taxon>
        <taxon>Ustilaginomycotina</taxon>
        <taxon>Ustilaginomycetes</taxon>
        <taxon>Ustilaginales</taxon>
        <taxon>Anthracoideaceae</taxon>
        <taxon>Testicularia</taxon>
    </lineage>
</organism>
<evidence type="ECO:0000313" key="3">
    <source>
        <dbReference type="Proteomes" id="UP000246740"/>
    </source>
</evidence>
<protein>
    <recommendedName>
        <fullName evidence="4">Clavaminate synthase-like protein</fullName>
    </recommendedName>
</protein>
<dbReference type="OrthoDB" id="2535938at2759"/>
<dbReference type="STRING" id="1882483.A0A317XSN9"/>